<dbReference type="Proteomes" id="UP000674318">
    <property type="component" value="Unassembled WGS sequence"/>
</dbReference>
<feature type="active site" description="Proton acceptor" evidence="3">
    <location>
        <position position="174"/>
    </location>
</feature>
<keyword evidence="7" id="KW-1185">Reference proteome</keyword>
<keyword evidence="2" id="KW-0378">Hydrolase</keyword>
<proteinExistence type="inferred from homology"/>
<dbReference type="KEGG" id="phet:94292071"/>
<evidence type="ECO:0000256" key="1">
    <source>
        <dbReference type="ARBA" id="ARBA00009283"/>
    </source>
</evidence>
<dbReference type="GO" id="GO:0009134">
    <property type="term" value="P:nucleoside diphosphate catabolic process"/>
    <property type="evidence" value="ECO:0007669"/>
    <property type="project" value="TreeGrafter"/>
</dbReference>
<dbReference type="GO" id="GO:0016020">
    <property type="term" value="C:membrane"/>
    <property type="evidence" value="ECO:0007669"/>
    <property type="project" value="TreeGrafter"/>
</dbReference>
<dbReference type="InterPro" id="IPR000407">
    <property type="entry name" value="GDA1_CD39_NTPase"/>
</dbReference>
<evidence type="ECO:0000256" key="4">
    <source>
        <dbReference type="PIRSR" id="PIRSR600407-2"/>
    </source>
</evidence>
<dbReference type="Pfam" id="PF01150">
    <property type="entry name" value="GDA1_CD39"/>
    <property type="match status" value="1"/>
</dbReference>
<evidence type="ECO:0000256" key="3">
    <source>
        <dbReference type="PIRSR" id="PIRSR600407-1"/>
    </source>
</evidence>
<sequence length="427" mass="47579">MLIQPYSPLRRLVQQWGRLRRISALVLGALVVISIMVYNKSLLLTSCDSPHANIYDIVIDAGSTGSRVHVFQYERTNSGVVLLGERFGRVEPGLSSFATKPEDAKESLRGLLRVAEGLVPQSCQKFTSVTLRATAGLRLLSQADQHVVLTAAQQTLDESPFHSRGAAILSGAQEGVYGWLTVNYLLQKLDTEGDTVATVDMGGASTQVAFETQRTSGEWLPFNYVHKLRTPVRSIVMYQHSYLGLGINEAKRKLMTSFAKVNGTSSFMCFPRGYTYHLNDVVLRNSDAADFDVCAELFREHVITRPVCKFDACGAHGVPQPPLSLQPHPIYVFSYFYDRLYRFREEQGPVYVSSYKVVGQEVCRLESSGRPLSSMETACMEMAYLYTFLTHGLGLSDDTVLQVRNRIKGIRVSWSLGFSLSSLLQMD</sequence>
<feature type="binding site" evidence="4">
    <location>
        <begin position="203"/>
        <end position="207"/>
    </location>
    <ligand>
        <name>ATP</name>
        <dbReference type="ChEBI" id="CHEBI:30616"/>
    </ligand>
</feature>
<feature type="transmembrane region" description="Helical" evidence="5">
    <location>
        <begin position="21"/>
        <end position="38"/>
    </location>
</feature>
<evidence type="ECO:0000256" key="2">
    <source>
        <dbReference type="ARBA" id="ARBA00022801"/>
    </source>
</evidence>
<dbReference type="GeneID" id="94292071"/>
<gene>
    <name evidence="6" type="ORF">JKF63_06041</name>
</gene>
<name>A0A836IGG1_9TRYP</name>
<dbReference type="GO" id="GO:0017110">
    <property type="term" value="F:nucleoside diphosphate phosphatase activity"/>
    <property type="evidence" value="ECO:0007669"/>
    <property type="project" value="TreeGrafter"/>
</dbReference>
<dbReference type="Gene3D" id="3.30.420.150">
    <property type="entry name" value="Exopolyphosphatase. Domain 2"/>
    <property type="match status" value="1"/>
</dbReference>
<keyword evidence="5" id="KW-0812">Transmembrane</keyword>
<dbReference type="RefSeq" id="XP_067758341.1">
    <property type="nucleotide sequence ID" value="XM_067901994.1"/>
</dbReference>
<dbReference type="OrthoDB" id="6372431at2759"/>
<protein>
    <recommendedName>
        <fullName evidence="8">Apyrase</fullName>
    </recommendedName>
</protein>
<keyword evidence="5" id="KW-0472">Membrane</keyword>
<reference evidence="6 7" key="1">
    <citation type="submission" date="2021-02" db="EMBL/GenBank/DDBJ databases">
        <title>Porcisia hertigi Genome sequencing and assembly.</title>
        <authorList>
            <person name="Almutairi H."/>
            <person name="Gatherer D."/>
        </authorList>
    </citation>
    <scope>NUCLEOTIDE SEQUENCE [LARGE SCALE GENOMIC DNA]</scope>
    <source>
        <strain evidence="6 7">C119</strain>
    </source>
</reference>
<evidence type="ECO:0008006" key="8">
    <source>
        <dbReference type="Google" id="ProtNLM"/>
    </source>
</evidence>
<dbReference type="Gene3D" id="3.30.420.40">
    <property type="match status" value="1"/>
</dbReference>
<dbReference type="PANTHER" id="PTHR11782:SF83">
    <property type="entry name" value="GUANOSINE-DIPHOSPHATASE"/>
    <property type="match status" value="1"/>
</dbReference>
<comment type="similarity">
    <text evidence="1">Belongs to the GDA1/CD39 NTPase family.</text>
</comment>
<keyword evidence="4" id="KW-0067">ATP-binding</keyword>
<dbReference type="AlphaFoldDB" id="A0A836IGG1"/>
<dbReference type="PANTHER" id="PTHR11782">
    <property type="entry name" value="ADENOSINE/GUANOSINE DIPHOSPHATASE"/>
    <property type="match status" value="1"/>
</dbReference>
<evidence type="ECO:0000313" key="6">
    <source>
        <dbReference type="EMBL" id="KAG5509034.1"/>
    </source>
</evidence>
<dbReference type="EMBL" id="JAFJZO010000015">
    <property type="protein sequence ID" value="KAG5509034.1"/>
    <property type="molecule type" value="Genomic_DNA"/>
</dbReference>
<organism evidence="6 7">
    <name type="scientific">Porcisia hertigi</name>
    <dbReference type="NCBI Taxonomy" id="2761500"/>
    <lineage>
        <taxon>Eukaryota</taxon>
        <taxon>Discoba</taxon>
        <taxon>Euglenozoa</taxon>
        <taxon>Kinetoplastea</taxon>
        <taxon>Metakinetoplastina</taxon>
        <taxon>Trypanosomatida</taxon>
        <taxon>Trypanosomatidae</taxon>
        <taxon>Leishmaniinae</taxon>
        <taxon>Porcisia</taxon>
    </lineage>
</organism>
<keyword evidence="5" id="KW-1133">Transmembrane helix</keyword>
<evidence type="ECO:0000313" key="7">
    <source>
        <dbReference type="Proteomes" id="UP000674318"/>
    </source>
</evidence>
<comment type="caution">
    <text evidence="6">The sequence shown here is derived from an EMBL/GenBank/DDBJ whole genome shotgun (WGS) entry which is preliminary data.</text>
</comment>
<dbReference type="PROSITE" id="PS01238">
    <property type="entry name" value="GDA1_CD39_NTPASE"/>
    <property type="match status" value="1"/>
</dbReference>
<accession>A0A836IGG1</accession>
<keyword evidence="4" id="KW-0547">Nucleotide-binding</keyword>
<dbReference type="GO" id="GO:0005524">
    <property type="term" value="F:ATP binding"/>
    <property type="evidence" value="ECO:0007669"/>
    <property type="project" value="UniProtKB-KW"/>
</dbReference>
<evidence type="ECO:0000256" key="5">
    <source>
        <dbReference type="SAM" id="Phobius"/>
    </source>
</evidence>